<dbReference type="NCBIfam" id="NF005559">
    <property type="entry name" value="PRK07231.1"/>
    <property type="match status" value="1"/>
</dbReference>
<dbReference type="InterPro" id="IPR036291">
    <property type="entry name" value="NAD(P)-bd_dom_sf"/>
</dbReference>
<protein>
    <submittedName>
        <fullName evidence="4">Bile acid 7-dehydroxylase 1/3</fullName>
        <ecNumber evidence="4">1.17.99.5</ecNumber>
    </submittedName>
</protein>
<name>A0A6N2SVM8_9FIRM</name>
<dbReference type="PROSITE" id="PS00061">
    <property type="entry name" value="ADH_SHORT"/>
    <property type="match status" value="1"/>
</dbReference>
<dbReference type="CDD" id="cd05233">
    <property type="entry name" value="SDR_c"/>
    <property type="match status" value="1"/>
</dbReference>
<dbReference type="GO" id="GO:0006633">
    <property type="term" value="P:fatty acid biosynthetic process"/>
    <property type="evidence" value="ECO:0007669"/>
    <property type="project" value="TreeGrafter"/>
</dbReference>
<dbReference type="InterPro" id="IPR002347">
    <property type="entry name" value="SDR_fam"/>
</dbReference>
<dbReference type="SUPFAM" id="SSF51735">
    <property type="entry name" value="NAD(P)-binding Rossmann-fold domains"/>
    <property type="match status" value="1"/>
</dbReference>
<dbReference type="PRINTS" id="PR00081">
    <property type="entry name" value="GDHRDH"/>
</dbReference>
<dbReference type="PRINTS" id="PR00080">
    <property type="entry name" value="SDRFAMILY"/>
</dbReference>
<accession>A0A6N2SVM8</accession>
<dbReference type="EMBL" id="CACRST010000011">
    <property type="protein sequence ID" value="VYS97607.1"/>
    <property type="molecule type" value="Genomic_DNA"/>
</dbReference>
<evidence type="ECO:0000259" key="3">
    <source>
        <dbReference type="SMART" id="SM00822"/>
    </source>
</evidence>
<dbReference type="Pfam" id="PF13561">
    <property type="entry name" value="adh_short_C2"/>
    <property type="match status" value="1"/>
</dbReference>
<dbReference type="GO" id="GO:0016616">
    <property type="term" value="F:oxidoreductase activity, acting on the CH-OH group of donors, NAD or NADP as acceptor"/>
    <property type="evidence" value="ECO:0007669"/>
    <property type="project" value="TreeGrafter"/>
</dbReference>
<reference evidence="4" key="1">
    <citation type="submission" date="2019-11" db="EMBL/GenBank/DDBJ databases">
        <authorList>
            <person name="Feng L."/>
        </authorList>
    </citation>
    <scope>NUCLEOTIDE SEQUENCE</scope>
    <source>
        <strain evidence="4">BgluceraseaLFYP119</strain>
    </source>
</reference>
<dbReference type="InterPro" id="IPR020904">
    <property type="entry name" value="Sc_DH/Rdtase_CS"/>
</dbReference>
<dbReference type="PANTHER" id="PTHR42760">
    <property type="entry name" value="SHORT-CHAIN DEHYDROGENASES/REDUCTASES FAMILY MEMBER"/>
    <property type="match status" value="1"/>
</dbReference>
<keyword evidence="2 4" id="KW-0560">Oxidoreductase</keyword>
<dbReference type="EC" id="1.17.99.5" evidence="4"/>
<dbReference type="GO" id="GO:0008206">
    <property type="term" value="P:bile acid metabolic process"/>
    <property type="evidence" value="ECO:0007669"/>
    <property type="project" value="UniProtKB-ARBA"/>
</dbReference>
<gene>
    <name evidence="4" type="primary">baiA1</name>
    <name evidence="4" type="ORF">BGLFYP119_01325</name>
</gene>
<dbReference type="PANTHER" id="PTHR42760:SF133">
    <property type="entry name" value="3-OXOACYL-[ACYL-CARRIER-PROTEIN] REDUCTASE"/>
    <property type="match status" value="1"/>
</dbReference>
<dbReference type="FunFam" id="3.40.50.720:FF:000084">
    <property type="entry name" value="Short-chain dehydrogenase reductase"/>
    <property type="match status" value="1"/>
</dbReference>
<dbReference type="InterPro" id="IPR057326">
    <property type="entry name" value="KR_dom"/>
</dbReference>
<dbReference type="NCBIfam" id="NF009466">
    <property type="entry name" value="PRK12826.1-2"/>
    <property type="match status" value="1"/>
</dbReference>
<sequence length="248" mass="26225">MRLKDKVAIITGGSRGIGYATADAFLREGATVILAASSKESADKAVNSLKEKYPDRIIAGISPDLSSLESVRSEFREATSKYGCVDILVNNAGVSESTPFIEYTEEAFDKVMDLNVKGVFNATRAASECMVARGNGVILSTSSMVSIYGQSSGIAYPASKFAVNGLTVSLARELGPKGIRVNAVAPGITETDMMKAVPKSVIEPMIAQIPLRRLGQPEDIANAFVFLASDEASYITGVVLSVDGMARN</sequence>
<evidence type="ECO:0000313" key="4">
    <source>
        <dbReference type="EMBL" id="VYS97607.1"/>
    </source>
</evidence>
<dbReference type="SMART" id="SM00822">
    <property type="entry name" value="PKS_KR"/>
    <property type="match status" value="1"/>
</dbReference>
<comment type="similarity">
    <text evidence="1">Belongs to the short-chain dehydrogenases/reductases (SDR) family.</text>
</comment>
<dbReference type="AlphaFoldDB" id="A0A6N2SVM8"/>
<dbReference type="Gene3D" id="3.40.50.720">
    <property type="entry name" value="NAD(P)-binding Rossmann-like Domain"/>
    <property type="match status" value="1"/>
</dbReference>
<organism evidence="4">
    <name type="scientific">Blautia glucerasea</name>
    <dbReference type="NCBI Taxonomy" id="536633"/>
    <lineage>
        <taxon>Bacteria</taxon>
        <taxon>Bacillati</taxon>
        <taxon>Bacillota</taxon>
        <taxon>Clostridia</taxon>
        <taxon>Lachnospirales</taxon>
        <taxon>Lachnospiraceae</taxon>
        <taxon>Blautia</taxon>
    </lineage>
</organism>
<evidence type="ECO:0000256" key="1">
    <source>
        <dbReference type="ARBA" id="ARBA00006484"/>
    </source>
</evidence>
<feature type="domain" description="Ketoreductase" evidence="3">
    <location>
        <begin position="6"/>
        <end position="191"/>
    </location>
</feature>
<dbReference type="RefSeq" id="WP_156353658.1">
    <property type="nucleotide sequence ID" value="NZ_CACRST010000011.1"/>
</dbReference>
<dbReference type="GO" id="GO:0048038">
    <property type="term" value="F:quinone binding"/>
    <property type="evidence" value="ECO:0007669"/>
    <property type="project" value="TreeGrafter"/>
</dbReference>
<proteinExistence type="inferred from homology"/>
<evidence type="ECO:0000256" key="2">
    <source>
        <dbReference type="ARBA" id="ARBA00023002"/>
    </source>
</evidence>